<dbReference type="PANTHER" id="PTHR42759:SF1">
    <property type="entry name" value="MAGNESIUM-CHELATASE SUBUNIT CHLD"/>
    <property type="match status" value="1"/>
</dbReference>
<reference evidence="3 5" key="1">
    <citation type="journal article" date="2019" name="Nat. Microbiol.">
        <title>Expanding anaerobic alkane metabolism in the domain of Archaea.</title>
        <authorList>
            <person name="Wang Y."/>
            <person name="Wegener G."/>
            <person name="Hou J."/>
            <person name="Wang F."/>
            <person name="Xiao X."/>
        </authorList>
    </citation>
    <scope>NUCLEOTIDE SEQUENCE [LARGE SCALE GENOMIC DNA]</scope>
    <source>
        <strain evidence="3">WYZ-LMO11</strain>
    </source>
</reference>
<dbReference type="SUPFAM" id="SSF52540">
    <property type="entry name" value="P-loop containing nucleoside triphosphate hydrolases"/>
    <property type="match status" value="1"/>
</dbReference>
<dbReference type="SMART" id="SM00382">
    <property type="entry name" value="AAA"/>
    <property type="match status" value="1"/>
</dbReference>
<dbReference type="CDD" id="cd00009">
    <property type="entry name" value="AAA"/>
    <property type="match status" value="1"/>
</dbReference>
<sequence length="297" mass="33953">MIKNKESKRTFIKIFKNKKSNKDLFEFTSYIPKNIIYDDWNNSLPILLKAYEKKLFVLIIGPKGTGKTTLVRKFAEIIKKPLYSINFSLRTKESHLVGSTILEDGSTKFALGIIPKSMQEGALLYLDEINSAEPDVLLRLDEALDDRREIVLKEAGETIIIKAKSDWFVIATINPLSHAGTKELPPQLLSRFPIRIHLDYPPIEIEKRIVKMYINNPIDERQLELAITLANKLREAAKVEDIYYSPSIRETIAFAKLLSSGLDPKLAAEIVFANVYYQWGDIEAKKVRDLIVSLWGE</sequence>
<proteinExistence type="predicted"/>
<evidence type="ECO:0000313" key="5">
    <source>
        <dbReference type="Proteomes" id="UP000317265"/>
    </source>
</evidence>
<dbReference type="GO" id="GO:0016887">
    <property type="term" value="F:ATP hydrolysis activity"/>
    <property type="evidence" value="ECO:0007669"/>
    <property type="project" value="InterPro"/>
</dbReference>
<dbReference type="PANTHER" id="PTHR42759">
    <property type="entry name" value="MOXR FAMILY PROTEIN"/>
    <property type="match status" value="1"/>
</dbReference>
<protein>
    <submittedName>
        <fullName evidence="2">AAA family ATPase</fullName>
    </submittedName>
    <submittedName>
        <fullName evidence="3">MoxR family ATPase</fullName>
    </submittedName>
</protein>
<organism evidence="3 5">
    <name type="scientific">Thermoproteota archaeon</name>
    <dbReference type="NCBI Taxonomy" id="2056631"/>
    <lineage>
        <taxon>Archaea</taxon>
        <taxon>Thermoproteota</taxon>
    </lineage>
</organism>
<dbReference type="InterPro" id="IPR050764">
    <property type="entry name" value="CbbQ/NirQ/NorQ/GpvN"/>
</dbReference>
<dbReference type="Proteomes" id="UP000316080">
    <property type="component" value="Unassembled WGS sequence"/>
</dbReference>
<dbReference type="GO" id="GO:0005524">
    <property type="term" value="F:ATP binding"/>
    <property type="evidence" value="ECO:0007669"/>
    <property type="project" value="InterPro"/>
</dbReference>
<name>A0A523BD38_9CREN</name>
<evidence type="ECO:0000313" key="2">
    <source>
        <dbReference type="EMBL" id="RZN55223.1"/>
    </source>
</evidence>
<dbReference type="InterPro" id="IPR003593">
    <property type="entry name" value="AAA+_ATPase"/>
</dbReference>
<evidence type="ECO:0000259" key="1">
    <source>
        <dbReference type="SMART" id="SM00382"/>
    </source>
</evidence>
<dbReference type="EMBL" id="QNVI01000041">
    <property type="protein sequence ID" value="TDA38848.1"/>
    <property type="molecule type" value="Genomic_DNA"/>
</dbReference>
<gene>
    <name evidence="3" type="ORF">DSO09_03110</name>
    <name evidence="2" type="ORF">EF809_05730</name>
</gene>
<accession>A0A523BD38</accession>
<dbReference type="InterPro" id="IPR011704">
    <property type="entry name" value="ATPase_dyneun-rel_AAA"/>
</dbReference>
<dbReference type="AlphaFoldDB" id="A0A523BD38"/>
<evidence type="ECO:0000313" key="3">
    <source>
        <dbReference type="EMBL" id="TDA38848.1"/>
    </source>
</evidence>
<dbReference type="Pfam" id="PF07728">
    <property type="entry name" value="AAA_5"/>
    <property type="match status" value="1"/>
</dbReference>
<comment type="caution">
    <text evidence="3">The sequence shown here is derived from an EMBL/GenBank/DDBJ whole genome shotgun (WGS) entry which is preliminary data.</text>
</comment>
<dbReference type="InterPro" id="IPR027417">
    <property type="entry name" value="P-loop_NTPase"/>
</dbReference>
<feature type="domain" description="AAA+ ATPase" evidence="1">
    <location>
        <begin position="53"/>
        <end position="202"/>
    </location>
</feature>
<evidence type="ECO:0000313" key="4">
    <source>
        <dbReference type="Proteomes" id="UP000316080"/>
    </source>
</evidence>
<dbReference type="EMBL" id="RXIH01000046">
    <property type="protein sequence ID" value="RZN55223.1"/>
    <property type="molecule type" value="Genomic_DNA"/>
</dbReference>
<reference evidence="2 4" key="2">
    <citation type="journal article" date="2019" name="Nat. Microbiol.">
        <title>Wide diversity of methane and short-chain alkane metabolisms in uncultured archaea.</title>
        <authorList>
            <person name="Borrel G."/>
            <person name="Adam P.S."/>
            <person name="McKay L.J."/>
            <person name="Chen L.X."/>
            <person name="Sierra-Garcia I.N."/>
            <person name="Sieber C.M."/>
            <person name="Letourneur Q."/>
            <person name="Ghozlane A."/>
            <person name="Andersen G.L."/>
            <person name="Li W.J."/>
            <person name="Hallam S.J."/>
            <person name="Muyzer G."/>
            <person name="de Oliveira V.M."/>
            <person name="Inskeep W.P."/>
            <person name="Banfield J.F."/>
            <person name="Gribaldo S."/>
        </authorList>
    </citation>
    <scope>NUCLEOTIDE SEQUENCE [LARGE SCALE GENOMIC DNA]</scope>
    <source>
        <strain evidence="2">Verst-YHS</strain>
    </source>
</reference>
<dbReference type="Gene3D" id="3.40.50.300">
    <property type="entry name" value="P-loop containing nucleotide triphosphate hydrolases"/>
    <property type="match status" value="1"/>
</dbReference>
<dbReference type="Proteomes" id="UP000317265">
    <property type="component" value="Unassembled WGS sequence"/>
</dbReference>